<dbReference type="GO" id="GO:0042910">
    <property type="term" value="F:xenobiotic transmembrane transporter activity"/>
    <property type="evidence" value="ECO:0007669"/>
    <property type="project" value="TreeGrafter"/>
</dbReference>
<dbReference type="GO" id="GO:0005886">
    <property type="term" value="C:plasma membrane"/>
    <property type="evidence" value="ECO:0007669"/>
    <property type="project" value="TreeGrafter"/>
</dbReference>
<feature type="transmembrane region" description="Helical" evidence="1">
    <location>
        <begin position="496"/>
        <end position="514"/>
    </location>
</feature>
<accession>A0A5C6D540</accession>
<dbReference type="PRINTS" id="PR00702">
    <property type="entry name" value="ACRIFLAVINRP"/>
</dbReference>
<dbReference type="Gene3D" id="1.20.1640.10">
    <property type="entry name" value="Multidrug efflux transporter AcrB transmembrane domain"/>
    <property type="match status" value="2"/>
</dbReference>
<feature type="transmembrane region" description="Helical" evidence="1">
    <location>
        <begin position="999"/>
        <end position="1018"/>
    </location>
</feature>
<dbReference type="Pfam" id="PF00873">
    <property type="entry name" value="ACR_tran"/>
    <property type="match status" value="1"/>
</dbReference>
<feature type="transmembrane region" description="Helical" evidence="1">
    <location>
        <begin position="360"/>
        <end position="380"/>
    </location>
</feature>
<dbReference type="RefSeq" id="WP_146531160.1">
    <property type="nucleotide sequence ID" value="NZ_SJPV01000019.1"/>
</dbReference>
<feature type="transmembrane region" description="Helical" evidence="1">
    <location>
        <begin position="12"/>
        <end position="31"/>
    </location>
</feature>
<feature type="transmembrane region" description="Helical" evidence="1">
    <location>
        <begin position="1030"/>
        <end position="1056"/>
    </location>
</feature>
<feature type="transmembrane region" description="Helical" evidence="1">
    <location>
        <begin position="431"/>
        <end position="452"/>
    </location>
</feature>
<name>A0A5C6D540_9BACT</name>
<feature type="transmembrane region" description="Helical" evidence="1">
    <location>
        <begin position="459"/>
        <end position="476"/>
    </location>
</feature>
<evidence type="ECO:0000313" key="2">
    <source>
        <dbReference type="EMBL" id="TWU31004.1"/>
    </source>
</evidence>
<dbReference type="PANTHER" id="PTHR32063:SF33">
    <property type="entry name" value="RND SUPERFAMILY EFFLUX PUMP PERMEASE COMPONENT"/>
    <property type="match status" value="1"/>
</dbReference>
<evidence type="ECO:0000256" key="1">
    <source>
        <dbReference type="SAM" id="Phobius"/>
    </source>
</evidence>
<dbReference type="Gene3D" id="3.30.70.1430">
    <property type="entry name" value="Multidrug efflux transporter AcrB pore domain"/>
    <property type="match status" value="2"/>
</dbReference>
<gene>
    <name evidence="2" type="primary">mdtB_2</name>
    <name evidence="2" type="ORF">Poly41_64730</name>
</gene>
<keyword evidence="1" id="KW-1133">Transmembrane helix</keyword>
<feature type="transmembrane region" description="Helical" evidence="1">
    <location>
        <begin position="927"/>
        <end position="947"/>
    </location>
</feature>
<feature type="transmembrane region" description="Helical" evidence="1">
    <location>
        <begin position="953"/>
        <end position="978"/>
    </location>
</feature>
<proteinExistence type="predicted"/>
<dbReference type="PANTHER" id="PTHR32063">
    <property type="match status" value="1"/>
</dbReference>
<organism evidence="2 3">
    <name type="scientific">Novipirellula artificiosorum</name>
    <dbReference type="NCBI Taxonomy" id="2528016"/>
    <lineage>
        <taxon>Bacteria</taxon>
        <taxon>Pseudomonadati</taxon>
        <taxon>Planctomycetota</taxon>
        <taxon>Planctomycetia</taxon>
        <taxon>Pirellulales</taxon>
        <taxon>Pirellulaceae</taxon>
        <taxon>Novipirellula</taxon>
    </lineage>
</organism>
<dbReference type="OrthoDB" id="9806532at2"/>
<dbReference type="InterPro" id="IPR001036">
    <property type="entry name" value="Acrflvin-R"/>
</dbReference>
<dbReference type="Proteomes" id="UP000319143">
    <property type="component" value="Unassembled WGS sequence"/>
</dbReference>
<dbReference type="SUPFAM" id="SSF82714">
    <property type="entry name" value="Multidrug efflux transporter AcrB TolC docking domain, DN and DC subdomains"/>
    <property type="match status" value="2"/>
</dbReference>
<keyword evidence="1" id="KW-0812">Transmembrane</keyword>
<dbReference type="Gene3D" id="3.30.70.1440">
    <property type="entry name" value="Multidrug efflux transporter AcrB pore domain"/>
    <property type="match status" value="1"/>
</dbReference>
<dbReference type="Gene3D" id="3.30.70.1320">
    <property type="entry name" value="Multidrug efflux transporter AcrB pore domain like"/>
    <property type="match status" value="1"/>
</dbReference>
<protein>
    <submittedName>
        <fullName evidence="2">Multidrug resistance protein MdtB</fullName>
    </submittedName>
</protein>
<dbReference type="EMBL" id="SJPV01000019">
    <property type="protein sequence ID" value="TWU31004.1"/>
    <property type="molecule type" value="Genomic_DNA"/>
</dbReference>
<feature type="transmembrane region" description="Helical" evidence="1">
    <location>
        <begin position="334"/>
        <end position="354"/>
    </location>
</feature>
<keyword evidence="3" id="KW-1185">Reference proteome</keyword>
<dbReference type="Gene3D" id="3.30.2090.10">
    <property type="entry name" value="Multidrug efflux transporter AcrB TolC docking domain, DN and DC subdomains"/>
    <property type="match status" value="2"/>
</dbReference>
<reference evidence="2 3" key="1">
    <citation type="submission" date="2019-02" db="EMBL/GenBank/DDBJ databases">
        <title>Deep-cultivation of Planctomycetes and their phenomic and genomic characterization uncovers novel biology.</title>
        <authorList>
            <person name="Wiegand S."/>
            <person name="Jogler M."/>
            <person name="Boedeker C."/>
            <person name="Pinto D."/>
            <person name="Vollmers J."/>
            <person name="Rivas-Marin E."/>
            <person name="Kohn T."/>
            <person name="Peeters S.H."/>
            <person name="Heuer A."/>
            <person name="Rast P."/>
            <person name="Oberbeckmann S."/>
            <person name="Bunk B."/>
            <person name="Jeske O."/>
            <person name="Meyerdierks A."/>
            <person name="Storesund J.E."/>
            <person name="Kallscheuer N."/>
            <person name="Luecker S."/>
            <person name="Lage O.M."/>
            <person name="Pohl T."/>
            <person name="Merkel B.J."/>
            <person name="Hornburger P."/>
            <person name="Mueller R.-W."/>
            <person name="Bruemmer F."/>
            <person name="Labrenz M."/>
            <person name="Spormann A.M."/>
            <person name="Op Den Camp H."/>
            <person name="Overmann J."/>
            <person name="Amann R."/>
            <person name="Jetten M.S.M."/>
            <person name="Mascher T."/>
            <person name="Medema M.H."/>
            <person name="Devos D.P."/>
            <person name="Kaster A.-K."/>
            <person name="Ovreas L."/>
            <person name="Rohde M."/>
            <person name="Galperin M.Y."/>
            <person name="Jogler C."/>
        </authorList>
    </citation>
    <scope>NUCLEOTIDE SEQUENCE [LARGE SCALE GENOMIC DNA]</scope>
    <source>
        <strain evidence="2 3">Poly41</strain>
    </source>
</reference>
<dbReference type="SUPFAM" id="SSF82866">
    <property type="entry name" value="Multidrug efflux transporter AcrB transmembrane domain"/>
    <property type="match status" value="2"/>
</dbReference>
<feature type="transmembrane region" description="Helical" evidence="1">
    <location>
        <begin position="387"/>
        <end position="411"/>
    </location>
</feature>
<evidence type="ECO:0000313" key="3">
    <source>
        <dbReference type="Proteomes" id="UP000319143"/>
    </source>
</evidence>
<keyword evidence="1" id="KW-0472">Membrane</keyword>
<feature type="transmembrane region" description="Helical" evidence="1">
    <location>
        <begin position="543"/>
        <end position="569"/>
    </location>
</feature>
<comment type="caution">
    <text evidence="2">The sequence shown here is derived from an EMBL/GenBank/DDBJ whole genome shotgun (WGS) entry which is preliminary data.</text>
</comment>
<feature type="transmembrane region" description="Helical" evidence="1">
    <location>
        <begin position="903"/>
        <end position="920"/>
    </location>
</feature>
<sequence length="1072" mass="118023">MKRVIAWAITNAPGMNVLMLALMLVGALALAKMRREVFPEFELEIVLVSVPYPGATPQDTEEAICQKIEEAIRSIDGIKKVTSIAQEGGGYVLAELSSDVKDVQKVMSEIDREVDRIPSFPVLAEDPQIQQITFREAAIRIGIVGPGDRSRQGELRLREVAEDVRDDVLQIPAVSSASMMGTRDYQIDVEIPESTLRSYGLSLERVAAILRARNIELPGGQLKSEGQEVLLRAKNKGRIGEEIARLPLVTQSNGVVLTVADLGTVRDEFTDVTAVGEINGEPAMVVNVERTKSEDLLAMVDAVRHYVSQKKLPEGYRFEIWGDTSTDVRDRMSLLLRNGAQGLFLVFLVLALFLETRLAFWVALGIPISILGAGAMLAWGDQTLNMLSLFSFLVALGIVVDDAIVIGENIYAHQQMGKPLLQASIDGATEVLPSVTASVTTTVIAFAPMFFVSGVMGKFMAVIPFAVIAMLCISLWESSFVLPCHLAHRHHGFFRFLAVITYPIRPLGFLLDWLSKRACRAMDWVCDRLYLPTLRFGLRHPPFMLSIAVALFLVTIGMIRGGVVATILFPKSDNNYLHASITFPDGTPAAETDRATKRMEEAIRRVSGQVEKATPEVYAGTAAAGKGPVRLTFRELGTVTNMDSPVGGGGGGSNVGQIFVELFDTEIRDIHSDQLLALWRREAGEFPGVENVTYGTVGVGPGGKPIEFKLLAPSENIDQLLAATEAVKQRLAQFDGVFDIADDNTPGKWEFQFRVKDRALATGVTPSDLGETVRNAYFGAEVMRLQRGRHEVKLMVRHPEEERNSLVNFREIRVRTADGRQRPITELADVNLKRGFSEINRVDQMRSVTISADLDETTANADLIIQKLQSEFVPLLSKDYPALAIRWEGQREQSNESVGSLKVGFGIAIICMFVLLVLQFRSYVQPLLILCIIPFGMIGAVWGHAVLGLPLTLFSMFGLVALAGVVVNDSIVLIDFINVRVRDGLKPRHALLESGERRFRPILLTSMTTIAGLLPLLMEKSFQAQLLIPMAASLAFGLMLSTLLVLLLVPVFYLIYVRIVEFFGYSLIDAEE</sequence>
<dbReference type="SUPFAM" id="SSF82693">
    <property type="entry name" value="Multidrug efflux transporter AcrB pore domain, PN1, PN2, PC1 and PC2 subdomains"/>
    <property type="match status" value="3"/>
</dbReference>
<dbReference type="AlphaFoldDB" id="A0A5C6D540"/>
<dbReference type="InterPro" id="IPR027463">
    <property type="entry name" value="AcrB_DN_DC_subdom"/>
</dbReference>